<accession>A0A9D4L805</accession>
<protein>
    <submittedName>
        <fullName evidence="2">Uncharacterized protein</fullName>
    </submittedName>
</protein>
<evidence type="ECO:0000313" key="3">
    <source>
        <dbReference type="Proteomes" id="UP000828390"/>
    </source>
</evidence>
<organism evidence="2 3">
    <name type="scientific">Dreissena polymorpha</name>
    <name type="common">Zebra mussel</name>
    <name type="synonym">Mytilus polymorpha</name>
    <dbReference type="NCBI Taxonomy" id="45954"/>
    <lineage>
        <taxon>Eukaryota</taxon>
        <taxon>Metazoa</taxon>
        <taxon>Spiralia</taxon>
        <taxon>Lophotrochozoa</taxon>
        <taxon>Mollusca</taxon>
        <taxon>Bivalvia</taxon>
        <taxon>Autobranchia</taxon>
        <taxon>Heteroconchia</taxon>
        <taxon>Euheterodonta</taxon>
        <taxon>Imparidentia</taxon>
        <taxon>Neoheterodontei</taxon>
        <taxon>Myida</taxon>
        <taxon>Dreissenoidea</taxon>
        <taxon>Dreissenidae</taxon>
        <taxon>Dreissena</taxon>
    </lineage>
</organism>
<evidence type="ECO:0000313" key="2">
    <source>
        <dbReference type="EMBL" id="KAH3852933.1"/>
    </source>
</evidence>
<reference evidence="2" key="2">
    <citation type="submission" date="2020-11" db="EMBL/GenBank/DDBJ databases">
        <authorList>
            <person name="McCartney M.A."/>
            <person name="Auch B."/>
            <person name="Kono T."/>
            <person name="Mallez S."/>
            <person name="Becker A."/>
            <person name="Gohl D.M."/>
            <person name="Silverstein K.A.T."/>
            <person name="Koren S."/>
            <person name="Bechman K.B."/>
            <person name="Herman A."/>
            <person name="Abrahante J.E."/>
            <person name="Garbe J."/>
        </authorList>
    </citation>
    <scope>NUCLEOTIDE SEQUENCE</scope>
    <source>
        <strain evidence="2">Duluth1</strain>
        <tissue evidence="2">Whole animal</tissue>
    </source>
</reference>
<sequence length="251" mass="27352">MDLRIFEYRYRYSMPSLIKTHLGNYITFTLSPGPCPIPWADTDDGSLRYYHGPRPTGLTVDHRGAPWSVPCDDATDGHGLTGCKISPTTDDKTPHLRTSTEAADSLEIPTPSLIRGLDVWRRVGKNDGDSGCGFGKLLGRFLADLLSRAARGWMRVLVSGGSSGWGLGAGPSSRPKTIQVDPSQLKTTLVDPSQLKSTQVDPSQLKTTQVDPSQLKSTQVDPSQLKTTQVDQSQPKLTLINPSRPKPIQDT</sequence>
<proteinExistence type="predicted"/>
<dbReference type="EMBL" id="JAIWYP010000003">
    <property type="protein sequence ID" value="KAH3852933.1"/>
    <property type="molecule type" value="Genomic_DNA"/>
</dbReference>
<keyword evidence="3" id="KW-1185">Reference proteome</keyword>
<name>A0A9D4L805_DREPO</name>
<gene>
    <name evidence="2" type="ORF">DPMN_095454</name>
</gene>
<feature type="compositionally biased region" description="Polar residues" evidence="1">
    <location>
        <begin position="187"/>
        <end position="236"/>
    </location>
</feature>
<dbReference type="Proteomes" id="UP000828390">
    <property type="component" value="Unassembled WGS sequence"/>
</dbReference>
<comment type="caution">
    <text evidence="2">The sequence shown here is derived from an EMBL/GenBank/DDBJ whole genome shotgun (WGS) entry which is preliminary data.</text>
</comment>
<dbReference type="AlphaFoldDB" id="A0A9D4L805"/>
<evidence type="ECO:0000256" key="1">
    <source>
        <dbReference type="SAM" id="MobiDB-lite"/>
    </source>
</evidence>
<dbReference type="Gene3D" id="2.160.10.20">
    <property type="entry name" value="Insect antifreeze protein"/>
    <property type="match status" value="1"/>
</dbReference>
<feature type="region of interest" description="Disordered" evidence="1">
    <location>
        <begin position="187"/>
        <end position="251"/>
    </location>
</feature>
<reference evidence="2" key="1">
    <citation type="journal article" date="2019" name="bioRxiv">
        <title>The Genome of the Zebra Mussel, Dreissena polymorpha: A Resource for Invasive Species Research.</title>
        <authorList>
            <person name="McCartney M.A."/>
            <person name="Auch B."/>
            <person name="Kono T."/>
            <person name="Mallez S."/>
            <person name="Zhang Y."/>
            <person name="Obille A."/>
            <person name="Becker A."/>
            <person name="Abrahante J.E."/>
            <person name="Garbe J."/>
            <person name="Badalamenti J.P."/>
            <person name="Herman A."/>
            <person name="Mangelson H."/>
            <person name="Liachko I."/>
            <person name="Sullivan S."/>
            <person name="Sone E.D."/>
            <person name="Koren S."/>
            <person name="Silverstein K.A.T."/>
            <person name="Beckman K.B."/>
            <person name="Gohl D.M."/>
        </authorList>
    </citation>
    <scope>NUCLEOTIDE SEQUENCE</scope>
    <source>
        <strain evidence="2">Duluth1</strain>
        <tissue evidence="2">Whole animal</tissue>
    </source>
</reference>